<evidence type="ECO:0000256" key="2">
    <source>
        <dbReference type="SAM" id="Phobius"/>
    </source>
</evidence>
<organism evidence="3 4">
    <name type="scientific">Thermus thermophilus (strain ATCC 27634 / DSM 579 / HB8)</name>
    <dbReference type="NCBI Taxonomy" id="300852"/>
    <lineage>
        <taxon>Bacteria</taxon>
        <taxon>Thermotogati</taxon>
        <taxon>Deinococcota</taxon>
        <taxon>Deinococci</taxon>
        <taxon>Thermales</taxon>
        <taxon>Thermaceae</taxon>
        <taxon>Thermus</taxon>
    </lineage>
</organism>
<feature type="region of interest" description="Disordered" evidence="1">
    <location>
        <begin position="513"/>
        <end position="535"/>
    </location>
</feature>
<feature type="transmembrane region" description="Helical" evidence="2">
    <location>
        <begin position="156"/>
        <end position="176"/>
    </location>
</feature>
<feature type="compositionally biased region" description="Basic residues" evidence="1">
    <location>
        <begin position="291"/>
        <end position="301"/>
    </location>
</feature>
<dbReference type="Proteomes" id="UP000000532">
    <property type="component" value="Chromosome"/>
</dbReference>
<evidence type="ECO:0000313" key="3">
    <source>
        <dbReference type="EMBL" id="BAD71113.1"/>
    </source>
</evidence>
<sequence>MRLLLFLFLLGLPALAQEGRYALGRILALDPGAGLAQVRVEGRTLEALLPVGGEGFGVGDRVVVYLEGERAYVTEPDRMPWLAALALLFALGAVGLGRGKGLRGLLGTLFGLLLLVYVVVPRIAAGGDPLLHAFLGSLGVLVLSVYFVHGLGRKTTAALGATLAAVLLVLLLGRFFAQAMGFTGLASEEALLLHQWGGVDLLGLYLAGLAVGALGALADVTVTQASVVQVPGPRRPPGPPLAPLPAGHGGGVRPPGEPGEHPGPGLRRGKPSPLPPPHPGPHAPALPPQHRALRRRARGHAPRVLGARARGPPLHPLRRLSARRGEGRGRGSRPPPLGARKMGPCAFSTPPTGTWASSSRGWTGPRRSPPPSGTFWAWSGPSGWTWWWSPGTCLTGPRFRRRPRLARWSSSWSSRPLGSRPWSSPATTTPKSASRPSPPFSGLRGPGSGAASSSPRREGWWRWAGCGRGFCPSFPSASSSGASSRRTRSCTAPTPRPCAGCWTTSKALFSWATSPWRGRGPGEGSSSSTWWEATPSPGRACLWRSATSPWATSTGNSR</sequence>
<feature type="compositionally biased region" description="Pro residues" evidence="1">
    <location>
        <begin position="272"/>
        <end position="287"/>
    </location>
</feature>
<feature type="transmembrane region" description="Helical" evidence="2">
    <location>
        <begin position="104"/>
        <end position="124"/>
    </location>
</feature>
<dbReference type="PANTHER" id="PTHR41771:SF1">
    <property type="entry name" value="MEMBRANE PROTEIN"/>
    <property type="match status" value="1"/>
</dbReference>
<dbReference type="HOGENOM" id="CLU_488272_0_0_0"/>
<dbReference type="EnsemblBacteria" id="BAD71113">
    <property type="protein sequence ID" value="BAD71113"/>
    <property type="gene ID" value="BAD71113"/>
</dbReference>
<dbReference type="eggNOG" id="COG5438">
    <property type="taxonomic scope" value="Bacteria"/>
</dbReference>
<feature type="region of interest" description="Disordered" evidence="1">
    <location>
        <begin position="229"/>
        <end position="374"/>
    </location>
</feature>
<reference evidence="3 4" key="1">
    <citation type="submission" date="2004-11" db="EMBL/GenBank/DDBJ databases">
        <title>Complete genome sequence of Thermus thermophilus HB8.</title>
        <authorList>
            <person name="Masui R."/>
            <person name="Kurokawa K."/>
            <person name="Nakagawa N."/>
            <person name="Tokunaga F."/>
            <person name="Koyama Y."/>
            <person name="Shibata T."/>
            <person name="Oshima T."/>
            <person name="Yokoyama S."/>
            <person name="Yasunaga T."/>
            <person name="Kuramitsu S."/>
        </authorList>
    </citation>
    <scope>NUCLEOTIDE SEQUENCE [LARGE SCALE GENOMIC DNA]</scope>
    <source>
        <strain evidence="4">ATCC 27634 / DSM 579 / HB8</strain>
    </source>
</reference>
<feature type="compositionally biased region" description="Low complexity" evidence="1">
    <location>
        <begin position="410"/>
        <end position="435"/>
    </location>
</feature>
<keyword evidence="4" id="KW-1185">Reference proteome</keyword>
<keyword evidence="2" id="KW-0812">Transmembrane</keyword>
<gene>
    <name evidence="3" type="ordered locus">TTHA1290</name>
</gene>
<keyword evidence="2" id="KW-0472">Membrane</keyword>
<evidence type="ECO:0000256" key="1">
    <source>
        <dbReference type="SAM" id="MobiDB-lite"/>
    </source>
</evidence>
<feature type="transmembrane region" description="Helical" evidence="2">
    <location>
        <begin position="196"/>
        <end position="217"/>
    </location>
</feature>
<feature type="region of interest" description="Disordered" evidence="1">
    <location>
        <begin position="410"/>
        <end position="456"/>
    </location>
</feature>
<feature type="transmembrane region" description="Helical" evidence="2">
    <location>
        <begin position="130"/>
        <end position="149"/>
    </location>
</feature>
<feature type="transmembrane region" description="Helical" evidence="2">
    <location>
        <begin position="79"/>
        <end position="97"/>
    </location>
</feature>
<feature type="compositionally biased region" description="Pro residues" evidence="1">
    <location>
        <begin position="233"/>
        <end position="243"/>
    </location>
</feature>
<dbReference type="Pfam" id="PF07907">
    <property type="entry name" value="YibE_F"/>
    <property type="match status" value="1"/>
</dbReference>
<feature type="compositionally biased region" description="Polar residues" evidence="1">
    <location>
        <begin position="349"/>
        <end position="361"/>
    </location>
</feature>
<evidence type="ECO:0000313" key="4">
    <source>
        <dbReference type="Proteomes" id="UP000000532"/>
    </source>
</evidence>
<protein>
    <submittedName>
        <fullName evidence="3">Membrane protein</fullName>
    </submittedName>
</protein>
<proteinExistence type="predicted"/>
<keyword evidence="2" id="KW-1133">Transmembrane helix</keyword>
<feature type="compositionally biased region" description="Low complexity" evidence="1">
    <location>
        <begin position="514"/>
        <end position="528"/>
    </location>
</feature>
<accession>Q5SIS4</accession>
<dbReference type="PANTHER" id="PTHR41771">
    <property type="entry name" value="MEMBRANE PROTEIN-RELATED"/>
    <property type="match status" value="1"/>
</dbReference>
<dbReference type="AlphaFoldDB" id="Q5SIS4"/>
<dbReference type="InterPro" id="IPR012507">
    <property type="entry name" value="YibE_F"/>
</dbReference>
<dbReference type="EMBL" id="AP008226">
    <property type="protein sequence ID" value="BAD71113.1"/>
    <property type="molecule type" value="Genomic_DNA"/>
</dbReference>
<dbReference type="KEGG" id="ttj:TTHA1290"/>
<name>Q5SIS4_THET8</name>